<protein>
    <submittedName>
        <fullName evidence="1">Uncharacterized protein</fullName>
    </submittedName>
</protein>
<organism evidence="1 2">
    <name type="scientific">Paramuricea clavata</name>
    <name type="common">Red gorgonian</name>
    <name type="synonym">Violescent sea-whip</name>
    <dbReference type="NCBI Taxonomy" id="317549"/>
    <lineage>
        <taxon>Eukaryota</taxon>
        <taxon>Metazoa</taxon>
        <taxon>Cnidaria</taxon>
        <taxon>Anthozoa</taxon>
        <taxon>Octocorallia</taxon>
        <taxon>Malacalcyonacea</taxon>
        <taxon>Plexauridae</taxon>
        <taxon>Paramuricea</taxon>
    </lineage>
</organism>
<comment type="caution">
    <text evidence="1">The sequence shown here is derived from an EMBL/GenBank/DDBJ whole genome shotgun (WGS) entry which is preliminary data.</text>
</comment>
<dbReference type="Proteomes" id="UP001152795">
    <property type="component" value="Unassembled WGS sequence"/>
</dbReference>
<dbReference type="EMBL" id="CACRXK020012961">
    <property type="protein sequence ID" value="CAB4024320.1"/>
    <property type="molecule type" value="Genomic_DNA"/>
</dbReference>
<keyword evidence="2" id="KW-1185">Reference proteome</keyword>
<evidence type="ECO:0000313" key="2">
    <source>
        <dbReference type="Proteomes" id="UP001152795"/>
    </source>
</evidence>
<reference evidence="1" key="1">
    <citation type="submission" date="2020-04" db="EMBL/GenBank/DDBJ databases">
        <authorList>
            <person name="Alioto T."/>
            <person name="Alioto T."/>
            <person name="Gomez Garrido J."/>
        </authorList>
    </citation>
    <scope>NUCLEOTIDE SEQUENCE</scope>
    <source>
        <strain evidence="1">A484AB</strain>
    </source>
</reference>
<dbReference type="InterPro" id="IPR036397">
    <property type="entry name" value="RNaseH_sf"/>
</dbReference>
<accession>A0A7D9L5W7</accession>
<evidence type="ECO:0000313" key="1">
    <source>
        <dbReference type="EMBL" id="CAB4024320.1"/>
    </source>
</evidence>
<dbReference type="GO" id="GO:0003676">
    <property type="term" value="F:nucleic acid binding"/>
    <property type="evidence" value="ECO:0007669"/>
    <property type="project" value="InterPro"/>
</dbReference>
<dbReference type="PANTHER" id="PTHR47331">
    <property type="entry name" value="PHD-TYPE DOMAIN-CONTAINING PROTEIN"/>
    <property type="match status" value="1"/>
</dbReference>
<dbReference type="PANTHER" id="PTHR47331:SF1">
    <property type="entry name" value="GAG-LIKE PROTEIN"/>
    <property type="match status" value="1"/>
</dbReference>
<proteinExistence type="predicted"/>
<gene>
    <name evidence="1" type="ORF">PACLA_8A040931</name>
</gene>
<dbReference type="Gene3D" id="3.30.420.10">
    <property type="entry name" value="Ribonuclease H-like superfamily/Ribonuclease H"/>
    <property type="match status" value="1"/>
</dbReference>
<name>A0A7D9L5W7_PARCT</name>
<dbReference type="AlphaFoldDB" id="A0A7D9L5W7"/>
<sequence>MANFPESRLKPAPPFTYCAVDWLVKQGRKEVKRYGFLFTCLASRAGHIEVSLDVNLFLLVLRRFFARRGREISSDQRTNFFGADNELKRAYKEMDDKAELLKHNIDWKRNFRRRLGATILKDNDLARNQWS</sequence>